<feature type="transmembrane region" description="Helical" evidence="1">
    <location>
        <begin position="132"/>
        <end position="163"/>
    </location>
</feature>
<accession>A0ABW8T344</accession>
<proteinExistence type="predicted"/>
<feature type="transmembrane region" description="Helical" evidence="1">
    <location>
        <begin position="349"/>
        <end position="371"/>
    </location>
</feature>
<feature type="transmembrane region" description="Helical" evidence="1">
    <location>
        <begin position="175"/>
        <end position="196"/>
    </location>
</feature>
<feature type="transmembrane region" description="Helical" evidence="1">
    <location>
        <begin position="469"/>
        <end position="494"/>
    </location>
</feature>
<dbReference type="Proteomes" id="UP001623591">
    <property type="component" value="Unassembled WGS sequence"/>
</dbReference>
<feature type="transmembrane region" description="Helical" evidence="1">
    <location>
        <begin position="442"/>
        <end position="462"/>
    </location>
</feature>
<gene>
    <name evidence="2" type="ORF">ACJDUG_04735</name>
</gene>
<evidence type="ECO:0000256" key="1">
    <source>
        <dbReference type="SAM" id="Phobius"/>
    </source>
</evidence>
<feature type="transmembrane region" description="Helical" evidence="1">
    <location>
        <begin position="402"/>
        <end position="422"/>
    </location>
</feature>
<keyword evidence="3" id="KW-1185">Reference proteome</keyword>
<reference evidence="2 3" key="1">
    <citation type="submission" date="2024-11" db="EMBL/GenBank/DDBJ databases">
        <authorList>
            <person name="Heng Y.C."/>
            <person name="Lim A.C.H."/>
            <person name="Lee J.K.Y."/>
            <person name="Kittelmann S."/>
        </authorList>
    </citation>
    <scope>NUCLEOTIDE SEQUENCE [LARGE SCALE GENOMIC DNA]</scope>
    <source>
        <strain evidence="2 3">WILCCON 0185</strain>
    </source>
</reference>
<keyword evidence="1" id="KW-1133">Transmembrane helix</keyword>
<organism evidence="2 3">
    <name type="scientific">Candidatus Clostridium stratigraminis</name>
    <dbReference type="NCBI Taxonomy" id="3381661"/>
    <lineage>
        <taxon>Bacteria</taxon>
        <taxon>Bacillati</taxon>
        <taxon>Bacillota</taxon>
        <taxon>Clostridia</taxon>
        <taxon>Eubacteriales</taxon>
        <taxon>Clostridiaceae</taxon>
        <taxon>Clostridium</taxon>
    </lineage>
</organism>
<feature type="transmembrane region" description="Helical" evidence="1">
    <location>
        <begin position="306"/>
        <end position="329"/>
    </location>
</feature>
<keyword evidence="1" id="KW-0472">Membrane</keyword>
<evidence type="ECO:0000313" key="2">
    <source>
        <dbReference type="EMBL" id="MFL0246285.1"/>
    </source>
</evidence>
<name>A0ABW8T344_9CLOT</name>
<evidence type="ECO:0000313" key="3">
    <source>
        <dbReference type="Proteomes" id="UP001623591"/>
    </source>
</evidence>
<feature type="transmembrane region" description="Helical" evidence="1">
    <location>
        <begin position="514"/>
        <end position="533"/>
    </location>
</feature>
<dbReference type="EMBL" id="JBJHZZ010000002">
    <property type="protein sequence ID" value="MFL0246285.1"/>
    <property type="molecule type" value="Genomic_DNA"/>
</dbReference>
<dbReference type="RefSeq" id="WP_406768758.1">
    <property type="nucleotide sequence ID" value="NZ_JBJHZZ010000002.1"/>
</dbReference>
<feature type="transmembrane region" description="Helical" evidence="1">
    <location>
        <begin position="91"/>
        <end position="111"/>
    </location>
</feature>
<protein>
    <submittedName>
        <fullName evidence="2">ABC transporter permease</fullName>
    </submittedName>
</protein>
<keyword evidence="1" id="KW-0812">Transmembrane</keyword>
<feature type="transmembrane region" description="Helical" evidence="1">
    <location>
        <begin position="203"/>
        <end position="224"/>
    </location>
</feature>
<comment type="caution">
    <text evidence="2">The sequence shown here is derived from an EMBL/GenBank/DDBJ whole genome shotgun (WGS) entry which is preliminary data.</text>
</comment>
<feature type="transmembrane region" description="Helical" evidence="1">
    <location>
        <begin position="31"/>
        <end position="50"/>
    </location>
</feature>
<feature type="transmembrane region" description="Helical" evidence="1">
    <location>
        <begin position="252"/>
        <end position="272"/>
    </location>
</feature>
<sequence length="539" mass="57816">MSKSVSSTTVTPKDTLSALGKYLRFTLKHNFVRYLIWIATIVFLIAYVGVYYKSMFDTQAKLNEFAAVGSTGGMVAMIGKISNMATIGGAVWTKIWMFSALTLGIGMVFQVTKGARADEENGRTELFRSRPFGIHSTLASVVSGALLLCVVIGILTAIASIALKLDPPGTGVTGSLIFGLSITAIGWLGVGIGALTNQLSASASIANSSGSIIIMVFYCMRMIGDMGSNDTLTWLSPIGWGEKMEPWAYNRGWLIIPIIILTAALTAVAFVIESRRDYGSGVLKDKKGKSEATPFMRRSWGFILHLYKGSIIGWSIGIVIAGLMFGSVAKSMLSLFADANVPMLKGSGIDALMGLLLCFIGLVSVVLPMLIMTGLRSDEAKGLLEAQLARGISRNRMVLERFIVGTLVTALLLMLGGASFGLSYGAAANDMSQVGRLAIDALIYLPGIMAITSVVVLLFGLIPRATIPVTWFIYGMMYFAVLLSDALKLPQWVLNIIPFIGTPRIPYQAFDASVFVYLAAAIIFVLLGMIGLGKRDVPR</sequence>